<comment type="caution">
    <text evidence="1">The sequence shown here is derived from an EMBL/GenBank/DDBJ whole genome shotgun (WGS) entry which is preliminary data.</text>
</comment>
<organism evidence="1 2">
    <name type="scientific">Mucuna pruriens</name>
    <name type="common">Velvet bean</name>
    <name type="synonym">Dolichos pruriens</name>
    <dbReference type="NCBI Taxonomy" id="157652"/>
    <lineage>
        <taxon>Eukaryota</taxon>
        <taxon>Viridiplantae</taxon>
        <taxon>Streptophyta</taxon>
        <taxon>Embryophyta</taxon>
        <taxon>Tracheophyta</taxon>
        <taxon>Spermatophyta</taxon>
        <taxon>Magnoliopsida</taxon>
        <taxon>eudicotyledons</taxon>
        <taxon>Gunneridae</taxon>
        <taxon>Pentapetalae</taxon>
        <taxon>rosids</taxon>
        <taxon>fabids</taxon>
        <taxon>Fabales</taxon>
        <taxon>Fabaceae</taxon>
        <taxon>Papilionoideae</taxon>
        <taxon>50 kb inversion clade</taxon>
        <taxon>NPAAA clade</taxon>
        <taxon>indigoferoid/millettioid clade</taxon>
        <taxon>Phaseoleae</taxon>
        <taxon>Mucuna</taxon>
    </lineage>
</organism>
<evidence type="ECO:0000313" key="2">
    <source>
        <dbReference type="Proteomes" id="UP000257109"/>
    </source>
</evidence>
<proteinExistence type="predicted"/>
<protein>
    <submittedName>
        <fullName evidence="1">Uncharacterized protein</fullName>
    </submittedName>
</protein>
<gene>
    <name evidence="1" type="ORF">CR513_24113</name>
</gene>
<feature type="non-terminal residue" evidence="1">
    <location>
        <position position="1"/>
    </location>
</feature>
<keyword evidence="2" id="KW-1185">Reference proteome</keyword>
<sequence length="144" mass="15852">MDNRLHLNSKLSNKLNKIKTILKETYFETVFDLSEMSQDEDRFLLSTFSEPLPENRALCFLDHLVMVTRSSTGTSLISILEKGKLLNSVTARAGGVEAEKEGIKLGEEHELPSGLIWVAMSLLETAGDTLVPASLKPSNFSPAS</sequence>
<name>A0A371GSS6_MUCPR</name>
<dbReference type="Proteomes" id="UP000257109">
    <property type="component" value="Unassembled WGS sequence"/>
</dbReference>
<dbReference type="AlphaFoldDB" id="A0A371GSS6"/>
<dbReference type="EMBL" id="QJKJ01004576">
    <property type="protein sequence ID" value="RDX93602.1"/>
    <property type="molecule type" value="Genomic_DNA"/>
</dbReference>
<accession>A0A371GSS6</accession>
<reference evidence="1" key="1">
    <citation type="submission" date="2018-05" db="EMBL/GenBank/DDBJ databases">
        <title>Draft genome of Mucuna pruriens seed.</title>
        <authorList>
            <person name="Nnadi N.E."/>
            <person name="Vos R."/>
            <person name="Hasami M.H."/>
            <person name="Devisetty U.K."/>
            <person name="Aguiy J.C."/>
        </authorList>
    </citation>
    <scope>NUCLEOTIDE SEQUENCE [LARGE SCALE GENOMIC DNA]</scope>
    <source>
        <strain evidence="1">JCA_2017</strain>
    </source>
</reference>
<evidence type="ECO:0000313" key="1">
    <source>
        <dbReference type="EMBL" id="RDX93602.1"/>
    </source>
</evidence>